<evidence type="ECO:0000313" key="2">
    <source>
        <dbReference type="EMBL" id="AOO93340.1"/>
    </source>
</evidence>
<name>A0A1B8R541_RHILT</name>
<dbReference type="Pfam" id="PF09407">
    <property type="entry name" value="AbiEi_1"/>
    <property type="match status" value="1"/>
</dbReference>
<protein>
    <recommendedName>
        <fullName evidence="1">AbiEi antitoxin C-terminal domain-containing protein</fullName>
    </recommendedName>
</protein>
<evidence type="ECO:0000259" key="1">
    <source>
        <dbReference type="Pfam" id="PF09407"/>
    </source>
</evidence>
<proteinExistence type="predicted"/>
<organism evidence="2">
    <name type="scientific">Rhizobium leguminosarum bv. trifolii</name>
    <dbReference type="NCBI Taxonomy" id="386"/>
    <lineage>
        <taxon>Bacteria</taxon>
        <taxon>Pseudomonadati</taxon>
        <taxon>Pseudomonadota</taxon>
        <taxon>Alphaproteobacteria</taxon>
        <taxon>Hyphomicrobiales</taxon>
        <taxon>Rhizobiaceae</taxon>
        <taxon>Rhizobium/Agrobacterium group</taxon>
        <taxon>Rhizobium</taxon>
    </lineage>
</organism>
<reference evidence="2" key="2">
    <citation type="journal article" date="2016" name="Front. Microbiol.">
        <title>The Regulatory Protein RosR Affects Rhizobium leguminosarum bv. trifolii Protein Profiles, Cell Surface Properties, and Symbiosis with Clover.</title>
        <authorList>
            <person name="Rachwal K."/>
            <person name="Boguszewska A."/>
            <person name="Kopcinska J."/>
            <person name="Karas M."/>
            <person name="Tchorzewski M."/>
            <person name="Janczarek M."/>
        </authorList>
    </citation>
    <scope>NUCLEOTIDE SEQUENCE</scope>
    <source>
        <strain evidence="2">Rt24.2</strain>
    </source>
</reference>
<dbReference type="RefSeq" id="WP_065277633.1">
    <property type="nucleotide sequence ID" value="NZ_MAMO01000163.1"/>
</dbReference>
<reference evidence="2" key="1">
    <citation type="journal article" date="2015" name="BMC Genomics">
        <title>Transcriptome profiling of a Rhizobium leguminosarum bv. trifolii rosR mutant reveals the role of the transcriptional regulator RosR in motility, synthesis of cell-surface components, and other cellular processes.</title>
        <authorList>
            <person name="Rachwal K."/>
            <person name="Matczynska E."/>
            <person name="Janczarek M."/>
        </authorList>
    </citation>
    <scope>NUCLEOTIDE SEQUENCE</scope>
    <source>
        <strain evidence="2">Rt24.2</strain>
    </source>
</reference>
<dbReference type="AlphaFoldDB" id="A0A1B8R541"/>
<feature type="domain" description="AbiEi antitoxin C-terminal" evidence="1">
    <location>
        <begin position="80"/>
        <end position="216"/>
    </location>
</feature>
<sequence length="275" mass="31075">MIHDKRAALSAYTSNLLSQGRGVFDGREAIEALGINRGAFLDSAERLQRRKLLLNPRHDFYIVIPPQFMSLGAPPPTWYIDALMRHEGNSYYVGLLKAAELHGATHQAVMEFQVVAAKRLPKIRAGRNRVVFYYRKDMETVAAGVVDKKTETGSMRVSSPALTALDILRYSRGAGGLDNIFTVLRDIAPQIDFESLTNLSRVTERPVVQRLGYLLDRLGHGPRLASMRTALEDRGNLPWTELDRKEAGDPDFSTEVLERDPRWRVIVRRYPEADE</sequence>
<dbReference type="InterPro" id="IPR018547">
    <property type="entry name" value="AbiEi_C"/>
</dbReference>
<accession>A0A1B8R541</accession>
<dbReference type="EMBL" id="KX490976">
    <property type="protein sequence ID" value="AOO93340.1"/>
    <property type="molecule type" value="Genomic_DNA"/>
</dbReference>